<feature type="transmembrane region" description="Helical" evidence="1">
    <location>
        <begin position="137"/>
        <end position="160"/>
    </location>
</feature>
<reference evidence="3" key="1">
    <citation type="journal article" date="2014" name="Int. J. Syst. Evol. Microbiol.">
        <title>Complete genome sequence of Corynebacterium casei LMG S-19264T (=DSM 44701T), isolated from a smear-ripened cheese.</title>
        <authorList>
            <consortium name="US DOE Joint Genome Institute (JGI-PGF)"/>
            <person name="Walter F."/>
            <person name="Albersmeier A."/>
            <person name="Kalinowski J."/>
            <person name="Ruckert C."/>
        </authorList>
    </citation>
    <scope>NUCLEOTIDE SEQUENCE</scope>
    <source>
        <strain evidence="3">VKM B-1513</strain>
    </source>
</reference>
<feature type="transmembrane region" description="Helical" evidence="1">
    <location>
        <begin position="219"/>
        <end position="238"/>
    </location>
</feature>
<feature type="transmembrane region" description="Helical" evidence="1">
    <location>
        <begin position="53"/>
        <end position="73"/>
    </location>
</feature>
<keyword evidence="1" id="KW-0812">Transmembrane</keyword>
<feature type="transmembrane region" description="Helical" evidence="1">
    <location>
        <begin position="181"/>
        <end position="207"/>
    </location>
</feature>
<comment type="caution">
    <text evidence="3">The sequence shown here is derived from an EMBL/GenBank/DDBJ whole genome shotgun (WGS) entry which is preliminary data.</text>
</comment>
<feature type="transmembrane region" description="Helical" evidence="1">
    <location>
        <begin position="291"/>
        <end position="314"/>
    </location>
</feature>
<keyword evidence="1" id="KW-0472">Membrane</keyword>
<dbReference type="InterPro" id="IPR002656">
    <property type="entry name" value="Acyl_transf_3_dom"/>
</dbReference>
<feature type="transmembrane region" description="Helical" evidence="1">
    <location>
        <begin position="352"/>
        <end position="371"/>
    </location>
</feature>
<sequence length="406" mass="44692">MSSKPANRLHALDAVRAIALLLGVVLHASMSFIPGPPVWIIQDNAAATEFSLLFYIPHMFRMVLFFLIAGYFARFVLERRAIARFALDRGQRILLPLVTLWLPIFIAIASVFLWGVAKANGGELPDQEAPPLTIGTFPLTHLWFLYLLTAFYLVSLPLTAMMRALDRKDRTGSLIDAATRVLATTPLGAVALALPVFAWFATAPFWMQWFGIPTPDTGLVPNNGALIAYGTAFAAGWAVRRNSEQVLSAWKRSWHVNLAAAVALTVVCLSITGIAPLLMPAQPGTDRLIYSAAYALGIWTWTFGLTGLALHVFSRASRTWRYLADASYWVYLMHLPLVMALQVALSDVALPGVLKLTLIVVFSMILLLASYQIGVRHTWLGLWLNGRRPRPDERSSALPVADKASA</sequence>
<feature type="transmembrane region" description="Helical" evidence="1">
    <location>
        <begin position="12"/>
        <end position="33"/>
    </location>
</feature>
<dbReference type="RefSeq" id="WP_271188200.1">
    <property type="nucleotide sequence ID" value="NZ_BSFE01000015.1"/>
</dbReference>
<evidence type="ECO:0000313" key="3">
    <source>
        <dbReference type="EMBL" id="GLK53862.1"/>
    </source>
</evidence>
<feature type="transmembrane region" description="Helical" evidence="1">
    <location>
        <begin position="93"/>
        <end position="117"/>
    </location>
</feature>
<evidence type="ECO:0000313" key="4">
    <source>
        <dbReference type="Proteomes" id="UP001143486"/>
    </source>
</evidence>
<evidence type="ECO:0000259" key="2">
    <source>
        <dbReference type="Pfam" id="PF01757"/>
    </source>
</evidence>
<dbReference type="PANTHER" id="PTHR36927:SF1">
    <property type="entry name" value="MDO-LIKE PROTEIN"/>
    <property type="match status" value="1"/>
</dbReference>
<dbReference type="Proteomes" id="UP001143486">
    <property type="component" value="Unassembled WGS sequence"/>
</dbReference>
<accession>A0A9W6MQ56</accession>
<feature type="domain" description="Acyltransferase 3" evidence="2">
    <location>
        <begin position="10"/>
        <end position="368"/>
    </location>
</feature>
<feature type="transmembrane region" description="Helical" evidence="1">
    <location>
        <begin position="258"/>
        <end position="279"/>
    </location>
</feature>
<evidence type="ECO:0000256" key="1">
    <source>
        <dbReference type="SAM" id="Phobius"/>
    </source>
</evidence>
<reference evidence="3" key="2">
    <citation type="submission" date="2023-01" db="EMBL/GenBank/DDBJ databases">
        <authorList>
            <person name="Sun Q."/>
            <person name="Evtushenko L."/>
        </authorList>
    </citation>
    <scope>NUCLEOTIDE SEQUENCE</scope>
    <source>
        <strain evidence="3">VKM B-1513</strain>
    </source>
</reference>
<dbReference type="PANTHER" id="PTHR36927">
    <property type="entry name" value="BLR4337 PROTEIN"/>
    <property type="match status" value="1"/>
</dbReference>
<dbReference type="InterPro" id="IPR050623">
    <property type="entry name" value="Glucan_succinyl_AcylTrfase"/>
</dbReference>
<feature type="transmembrane region" description="Helical" evidence="1">
    <location>
        <begin position="326"/>
        <end position="346"/>
    </location>
</feature>
<dbReference type="GO" id="GO:0016747">
    <property type="term" value="F:acyltransferase activity, transferring groups other than amino-acyl groups"/>
    <property type="evidence" value="ECO:0007669"/>
    <property type="project" value="InterPro"/>
</dbReference>
<keyword evidence="1" id="KW-1133">Transmembrane helix</keyword>
<gene>
    <name evidence="3" type="ORF">GCM10017621_33700</name>
</gene>
<protein>
    <recommendedName>
        <fullName evidence="2">Acyltransferase 3 domain-containing protein</fullName>
    </recommendedName>
</protein>
<dbReference type="Pfam" id="PF01757">
    <property type="entry name" value="Acyl_transf_3"/>
    <property type="match status" value="1"/>
</dbReference>
<organism evidence="3 4">
    <name type="scientific">Maricaulis virginensis</name>
    <dbReference type="NCBI Taxonomy" id="144022"/>
    <lineage>
        <taxon>Bacteria</taxon>
        <taxon>Pseudomonadati</taxon>
        <taxon>Pseudomonadota</taxon>
        <taxon>Alphaproteobacteria</taxon>
        <taxon>Maricaulales</taxon>
        <taxon>Maricaulaceae</taxon>
        <taxon>Maricaulis</taxon>
    </lineage>
</organism>
<proteinExistence type="predicted"/>
<dbReference type="EMBL" id="BSFE01000015">
    <property type="protein sequence ID" value="GLK53862.1"/>
    <property type="molecule type" value="Genomic_DNA"/>
</dbReference>
<name>A0A9W6MQ56_9PROT</name>
<keyword evidence="4" id="KW-1185">Reference proteome</keyword>
<dbReference type="AlphaFoldDB" id="A0A9W6MQ56"/>